<dbReference type="PANTHER" id="PTHR43741:SF2">
    <property type="entry name" value="FMN-DEPENDENT NADH:QUINONE OXIDOREDUCTASE"/>
    <property type="match status" value="1"/>
</dbReference>
<evidence type="ECO:0000256" key="4">
    <source>
        <dbReference type="ARBA" id="ARBA00023027"/>
    </source>
</evidence>
<dbReference type="Proteomes" id="UP000632273">
    <property type="component" value="Unassembled WGS sequence"/>
</dbReference>
<feature type="domain" description="Flavodoxin-like fold" evidence="7">
    <location>
        <begin position="1"/>
        <end position="196"/>
    </location>
</feature>
<dbReference type="InterPro" id="IPR029039">
    <property type="entry name" value="Flavoprotein-like_sf"/>
</dbReference>
<evidence type="ECO:0000256" key="1">
    <source>
        <dbReference type="ARBA" id="ARBA00022630"/>
    </source>
</evidence>
<dbReference type="SUPFAM" id="SSF52218">
    <property type="entry name" value="Flavoproteins"/>
    <property type="match status" value="1"/>
</dbReference>
<evidence type="ECO:0000256" key="5">
    <source>
        <dbReference type="ARBA" id="ARBA00048542"/>
    </source>
</evidence>
<dbReference type="InterPro" id="IPR050104">
    <property type="entry name" value="FMN-dep_NADH:Q_OxRdtase_AzoR1"/>
</dbReference>
<feature type="binding site" evidence="6">
    <location>
        <begin position="95"/>
        <end position="98"/>
    </location>
    <ligand>
        <name>FMN</name>
        <dbReference type="ChEBI" id="CHEBI:58210"/>
    </ligand>
</feature>
<comment type="catalytic activity">
    <reaction evidence="6">
        <text>2 a quinone + NADH + H(+) = 2 a 1,4-benzosemiquinone + NAD(+)</text>
        <dbReference type="Rhea" id="RHEA:65952"/>
        <dbReference type="ChEBI" id="CHEBI:15378"/>
        <dbReference type="ChEBI" id="CHEBI:57540"/>
        <dbReference type="ChEBI" id="CHEBI:57945"/>
        <dbReference type="ChEBI" id="CHEBI:132124"/>
        <dbReference type="ChEBI" id="CHEBI:134225"/>
    </reaction>
</comment>
<dbReference type="InterPro" id="IPR003680">
    <property type="entry name" value="Flavodoxin_fold"/>
</dbReference>
<sequence length="204" mass="21869">MHILHIISSPRGNAAFSIQLGNALVDKILSANPGSTVQVYDLTNKSFPHMEEVYLQAINTPAEEHTPDQQAAVRHSDEAIAAIQAADTIVIGAPMYNFGISSTLKAWLDHIVRARVTFRYTEHGPEGLVQGKKVYLAASSGGIYSEGPMMSHDFVVPYLRAVLGTLGMTDLTVVRVEGTAIPGVQDTALEKALASIDVATTVEV</sequence>
<evidence type="ECO:0000256" key="6">
    <source>
        <dbReference type="HAMAP-Rule" id="MF_01216"/>
    </source>
</evidence>
<reference evidence="9" key="1">
    <citation type="journal article" date="2019" name="Int. J. Syst. Evol. Microbiol.">
        <title>The Global Catalogue of Microorganisms (GCM) 10K type strain sequencing project: providing services to taxonomists for standard genome sequencing and annotation.</title>
        <authorList>
            <consortium name="The Broad Institute Genomics Platform"/>
            <consortium name="The Broad Institute Genome Sequencing Center for Infectious Disease"/>
            <person name="Wu L."/>
            <person name="Ma J."/>
        </authorList>
    </citation>
    <scope>NUCLEOTIDE SEQUENCE [LARGE SCALE GENOMIC DNA]</scope>
    <source>
        <strain evidence="9">CGMCC 1.15197</strain>
    </source>
</reference>
<keyword evidence="3 6" id="KW-0560">Oxidoreductase</keyword>
<comment type="catalytic activity">
    <reaction evidence="5">
        <text>N,N-dimethyl-1,4-phenylenediamine + anthranilate + 2 NAD(+) = 2-(4-dimethylaminophenyl)diazenylbenzoate + 2 NADH + 2 H(+)</text>
        <dbReference type="Rhea" id="RHEA:55872"/>
        <dbReference type="ChEBI" id="CHEBI:15378"/>
        <dbReference type="ChEBI" id="CHEBI:15783"/>
        <dbReference type="ChEBI" id="CHEBI:16567"/>
        <dbReference type="ChEBI" id="CHEBI:57540"/>
        <dbReference type="ChEBI" id="CHEBI:57945"/>
        <dbReference type="ChEBI" id="CHEBI:71579"/>
        <dbReference type="EC" id="1.7.1.17"/>
    </reaction>
    <physiologicalReaction direction="right-to-left" evidence="5">
        <dbReference type="Rhea" id="RHEA:55874"/>
    </physiologicalReaction>
</comment>
<organism evidence="8 9">
    <name type="scientific">Hymenobacter cavernae</name>
    <dbReference type="NCBI Taxonomy" id="2044852"/>
    <lineage>
        <taxon>Bacteria</taxon>
        <taxon>Pseudomonadati</taxon>
        <taxon>Bacteroidota</taxon>
        <taxon>Cytophagia</taxon>
        <taxon>Cytophagales</taxon>
        <taxon>Hymenobacteraceae</taxon>
        <taxon>Hymenobacter</taxon>
    </lineage>
</organism>
<accession>A0ABQ1UQJ8</accession>
<comment type="caution">
    <text evidence="8">The sequence shown here is derived from an EMBL/GenBank/DDBJ whole genome shotgun (WGS) entry which is preliminary data.</text>
</comment>
<evidence type="ECO:0000259" key="7">
    <source>
        <dbReference type="Pfam" id="PF02525"/>
    </source>
</evidence>
<dbReference type="HAMAP" id="MF_01216">
    <property type="entry name" value="Azoreductase_type1"/>
    <property type="match status" value="1"/>
</dbReference>
<feature type="binding site" evidence="6">
    <location>
        <begin position="139"/>
        <end position="142"/>
    </location>
    <ligand>
        <name>FMN</name>
        <dbReference type="ChEBI" id="CHEBI:58210"/>
    </ligand>
</feature>
<comment type="function">
    <text evidence="6">Quinone reductase that provides resistance to thiol-specific stress caused by electrophilic quinones.</text>
</comment>
<protein>
    <recommendedName>
        <fullName evidence="6">FMN dependent NADH:quinone oxidoreductase</fullName>
        <ecNumber evidence="6">1.6.5.-</ecNumber>
    </recommendedName>
    <alternativeName>
        <fullName evidence="6">Azo-dye reductase</fullName>
    </alternativeName>
    <alternativeName>
        <fullName evidence="6">FMN-dependent NADH-azo compound oxidoreductase</fullName>
    </alternativeName>
    <alternativeName>
        <fullName evidence="6">FMN-dependent NADH-azoreductase</fullName>
        <ecNumber evidence="6">1.7.1.17</ecNumber>
    </alternativeName>
</protein>
<dbReference type="Gene3D" id="3.40.50.360">
    <property type="match status" value="1"/>
</dbReference>
<keyword evidence="9" id="KW-1185">Reference proteome</keyword>
<dbReference type="EC" id="1.6.5.-" evidence="6"/>
<feature type="binding site" evidence="6">
    <location>
        <position position="9"/>
    </location>
    <ligand>
        <name>FMN</name>
        <dbReference type="ChEBI" id="CHEBI:58210"/>
    </ligand>
</feature>
<keyword evidence="2 6" id="KW-0288">FMN</keyword>
<gene>
    <name evidence="6 8" type="primary">azoR</name>
    <name evidence="8" type="ORF">GCM10011383_37950</name>
</gene>
<evidence type="ECO:0000313" key="9">
    <source>
        <dbReference type="Proteomes" id="UP000632273"/>
    </source>
</evidence>
<proteinExistence type="inferred from homology"/>
<dbReference type="EMBL" id="BMHT01000007">
    <property type="protein sequence ID" value="GGF22702.1"/>
    <property type="molecule type" value="Genomic_DNA"/>
</dbReference>
<evidence type="ECO:0000313" key="8">
    <source>
        <dbReference type="EMBL" id="GGF22702.1"/>
    </source>
</evidence>
<comment type="subunit">
    <text evidence="6">Homodimer.</text>
</comment>
<comment type="function">
    <text evidence="6">Also exhibits azoreductase activity. Catalyzes the reductive cleavage of the azo bond in aromatic azo compounds to the corresponding amines.</text>
</comment>
<evidence type="ECO:0000256" key="2">
    <source>
        <dbReference type="ARBA" id="ARBA00022643"/>
    </source>
</evidence>
<dbReference type="RefSeq" id="WP_188815625.1">
    <property type="nucleotide sequence ID" value="NZ_BMHT01000007.1"/>
</dbReference>
<dbReference type="InterPro" id="IPR023048">
    <property type="entry name" value="NADH:quinone_OxRdtase_FMN_depd"/>
</dbReference>
<dbReference type="Pfam" id="PF02525">
    <property type="entry name" value="Flavodoxin_2"/>
    <property type="match status" value="1"/>
</dbReference>
<comment type="caution">
    <text evidence="6">Lacks conserved residue(s) required for the propagation of feature annotation.</text>
</comment>
<dbReference type="PANTHER" id="PTHR43741">
    <property type="entry name" value="FMN-DEPENDENT NADH-AZOREDUCTASE 1"/>
    <property type="match status" value="1"/>
</dbReference>
<name>A0ABQ1UQJ8_9BACT</name>
<comment type="cofactor">
    <cofactor evidence="6">
        <name>FMN</name>
        <dbReference type="ChEBI" id="CHEBI:58210"/>
    </cofactor>
    <text evidence="6">Binds 1 FMN per subunit.</text>
</comment>
<evidence type="ECO:0000256" key="3">
    <source>
        <dbReference type="ARBA" id="ARBA00023002"/>
    </source>
</evidence>
<dbReference type="EC" id="1.7.1.17" evidence="6"/>
<keyword evidence="1 6" id="KW-0285">Flavoprotein</keyword>
<keyword evidence="4 6" id="KW-0520">NAD</keyword>
<comment type="similarity">
    <text evidence="6">Belongs to the azoreductase type 1 family.</text>
</comment>